<reference evidence="3" key="1">
    <citation type="submission" date="2007-01" db="EMBL/GenBank/DDBJ databases">
        <authorList>
            <person name="Dai Z.-M."/>
            <person name="Zhu X.-J."/>
            <person name="Yang W.-J."/>
        </authorList>
    </citation>
    <scope>NUCLEOTIDE SEQUENCE</scope>
</reference>
<protein>
    <submittedName>
        <fullName evidence="3">Male reproductive-related protein</fullName>
    </submittedName>
</protein>
<feature type="compositionally biased region" description="Polar residues" evidence="1">
    <location>
        <begin position="80"/>
        <end position="97"/>
    </location>
</feature>
<evidence type="ECO:0000256" key="1">
    <source>
        <dbReference type="SAM" id="MobiDB-lite"/>
    </source>
</evidence>
<feature type="signal peptide" evidence="2">
    <location>
        <begin position="1"/>
        <end position="18"/>
    </location>
</feature>
<organism evidence="3">
    <name type="scientific">Macrobrachium rosenbergii</name>
    <name type="common">Giant fresh water prawn</name>
    <dbReference type="NCBI Taxonomy" id="79674"/>
    <lineage>
        <taxon>Eukaryota</taxon>
        <taxon>Metazoa</taxon>
        <taxon>Ecdysozoa</taxon>
        <taxon>Arthropoda</taxon>
        <taxon>Crustacea</taxon>
        <taxon>Multicrustacea</taxon>
        <taxon>Malacostraca</taxon>
        <taxon>Eumalacostraca</taxon>
        <taxon>Eucarida</taxon>
        <taxon>Decapoda</taxon>
        <taxon>Pleocyemata</taxon>
        <taxon>Caridea</taxon>
        <taxon>Palaemonoidea</taxon>
        <taxon>Palaemonidae</taxon>
        <taxon>Macrobrachium</taxon>
    </lineage>
</organism>
<accession>B8LG44</accession>
<sequence length="97" mass="10481">MSVYWMAFILLDLTSVSHECISHKPKPTDTTVFFEGKSISDGEESIASSSVTRDGETERVSVSSDGDDHFEEFFGEKSHTSVSANGNSASVRQSVGS</sequence>
<feature type="region of interest" description="Disordered" evidence="1">
    <location>
        <begin position="42"/>
        <end position="97"/>
    </location>
</feature>
<feature type="chain" id="PRO_5002877027" evidence="2">
    <location>
        <begin position="19"/>
        <end position="97"/>
    </location>
</feature>
<proteinExistence type="evidence at transcript level"/>
<evidence type="ECO:0000256" key="2">
    <source>
        <dbReference type="SAM" id="SignalP"/>
    </source>
</evidence>
<dbReference type="AlphaFoldDB" id="B8LG44"/>
<reference evidence="3" key="2">
    <citation type="journal article" date="2009" name="Mol. Biotechnol.">
        <title>Full-length normalization subtractive hybridization: a novel method for generating differentially expressed cDNAs.</title>
        <authorList>
            <person name="Dai Z.M."/>
            <person name="Zhu X.J."/>
            <person name="Yang W.J."/>
        </authorList>
    </citation>
    <scope>NUCLEOTIDE SEQUENCE</scope>
</reference>
<keyword evidence="2" id="KW-0732">Signal</keyword>
<name>B8LG44_MACRS</name>
<dbReference type="EMBL" id="EF364539">
    <property type="protein sequence ID" value="ABQ41234.1"/>
    <property type="molecule type" value="mRNA"/>
</dbReference>
<evidence type="ECO:0000313" key="3">
    <source>
        <dbReference type="EMBL" id="ABQ41234.1"/>
    </source>
</evidence>